<organism evidence="1 2">
    <name type="scientific">Ceratodon purpureus</name>
    <name type="common">Fire moss</name>
    <name type="synonym">Dicranum purpureum</name>
    <dbReference type="NCBI Taxonomy" id="3225"/>
    <lineage>
        <taxon>Eukaryota</taxon>
        <taxon>Viridiplantae</taxon>
        <taxon>Streptophyta</taxon>
        <taxon>Embryophyta</taxon>
        <taxon>Bryophyta</taxon>
        <taxon>Bryophytina</taxon>
        <taxon>Bryopsida</taxon>
        <taxon>Dicranidae</taxon>
        <taxon>Pseudoditrichales</taxon>
        <taxon>Ditrichaceae</taxon>
        <taxon>Ceratodon</taxon>
    </lineage>
</organism>
<gene>
    <name evidence="1" type="ORF">KC19_7G076400</name>
</gene>
<evidence type="ECO:0000313" key="2">
    <source>
        <dbReference type="Proteomes" id="UP000822688"/>
    </source>
</evidence>
<dbReference type="AlphaFoldDB" id="A0A8T0H3F3"/>
<protein>
    <submittedName>
        <fullName evidence="1">Uncharacterized protein</fullName>
    </submittedName>
</protein>
<name>A0A8T0H3F3_CERPU</name>
<dbReference type="Proteomes" id="UP000822688">
    <property type="component" value="Chromosome 7"/>
</dbReference>
<evidence type="ECO:0000313" key="1">
    <source>
        <dbReference type="EMBL" id="KAG0566601.1"/>
    </source>
</evidence>
<dbReference type="EMBL" id="CM026428">
    <property type="protein sequence ID" value="KAG0566601.1"/>
    <property type="molecule type" value="Genomic_DNA"/>
</dbReference>
<keyword evidence="2" id="KW-1185">Reference proteome</keyword>
<dbReference type="Gene3D" id="1.20.890.10">
    <property type="entry name" value="cAMP-dependent protein kinase regulatory subunit, dimerization-anchoring domain"/>
    <property type="match status" value="1"/>
</dbReference>
<comment type="caution">
    <text evidence="1">The sequence shown here is derived from an EMBL/GenBank/DDBJ whole genome shotgun (WGS) entry which is preliminary data.</text>
</comment>
<accession>A0A8T0H3F3</accession>
<proteinExistence type="predicted"/>
<sequence>MERKLSVIEPMPPEPFFTKFKDIVKYDDMWYDDPIEGEEAIAAAQALQHKIEEKSIPIRSWLEKNIVPLLMQALNALVAKRPSTIKAQCEFISDHLLKYNPLKDTYPDEYAPKPKGPEPPCGFTIPEEIFDEEGQSLSVDYNPCGCDKGVPIKEEPVKEAAAPPATAAQTAKKDAIAADAMKNPAAHDAVRASVLARAKSGSIKK</sequence>
<reference evidence="1" key="1">
    <citation type="submission" date="2020-06" db="EMBL/GenBank/DDBJ databases">
        <title>WGS assembly of Ceratodon purpureus strain R40.</title>
        <authorList>
            <person name="Carey S.B."/>
            <person name="Jenkins J."/>
            <person name="Shu S."/>
            <person name="Lovell J.T."/>
            <person name="Sreedasyam A."/>
            <person name="Maumus F."/>
            <person name="Tiley G.P."/>
            <person name="Fernandez-Pozo N."/>
            <person name="Barry K."/>
            <person name="Chen C."/>
            <person name="Wang M."/>
            <person name="Lipzen A."/>
            <person name="Daum C."/>
            <person name="Saski C.A."/>
            <person name="Payton A.C."/>
            <person name="Mcbreen J.C."/>
            <person name="Conrad R.E."/>
            <person name="Kollar L.M."/>
            <person name="Olsson S."/>
            <person name="Huttunen S."/>
            <person name="Landis J.B."/>
            <person name="Wickett N.J."/>
            <person name="Johnson M.G."/>
            <person name="Rensing S.A."/>
            <person name="Grimwood J."/>
            <person name="Schmutz J."/>
            <person name="Mcdaniel S.F."/>
        </authorList>
    </citation>
    <scope>NUCLEOTIDE SEQUENCE</scope>
    <source>
        <strain evidence="1">R40</strain>
    </source>
</reference>